<feature type="transmembrane region" description="Helical" evidence="2">
    <location>
        <begin position="556"/>
        <end position="577"/>
    </location>
</feature>
<dbReference type="PANTHER" id="PTHR34720">
    <property type="entry name" value="MICROCYSTIN DEPENDENT PROTEIN"/>
    <property type="match status" value="1"/>
</dbReference>
<evidence type="ECO:0000256" key="1">
    <source>
        <dbReference type="SAM" id="MobiDB-lite"/>
    </source>
</evidence>
<keyword evidence="2" id="KW-0472">Membrane</keyword>
<keyword evidence="3" id="KW-0732">Signal</keyword>
<feature type="chain" id="PRO_5032977360" description="TIR domain-containing protein" evidence="3">
    <location>
        <begin position="27"/>
        <end position="946"/>
    </location>
</feature>
<evidence type="ECO:0000256" key="3">
    <source>
        <dbReference type="SAM" id="SignalP"/>
    </source>
</evidence>
<proteinExistence type="predicted"/>
<dbReference type="EMBL" id="CAJNDS010000213">
    <property type="protein sequence ID" value="CAE7029211.1"/>
    <property type="molecule type" value="Genomic_DNA"/>
</dbReference>
<feature type="signal peptide" evidence="3">
    <location>
        <begin position="1"/>
        <end position="26"/>
    </location>
</feature>
<accession>A0A812I8R6</accession>
<organism evidence="4 5">
    <name type="scientific">Symbiodinium natans</name>
    <dbReference type="NCBI Taxonomy" id="878477"/>
    <lineage>
        <taxon>Eukaryota</taxon>
        <taxon>Sar</taxon>
        <taxon>Alveolata</taxon>
        <taxon>Dinophyceae</taxon>
        <taxon>Suessiales</taxon>
        <taxon>Symbiodiniaceae</taxon>
        <taxon>Symbiodinium</taxon>
    </lineage>
</organism>
<evidence type="ECO:0008006" key="6">
    <source>
        <dbReference type="Google" id="ProtNLM"/>
    </source>
</evidence>
<dbReference type="Gene3D" id="2.130.10.30">
    <property type="entry name" value="Regulator of chromosome condensation 1/beta-lactamase-inhibitor protein II"/>
    <property type="match status" value="2"/>
</dbReference>
<evidence type="ECO:0000313" key="4">
    <source>
        <dbReference type="EMBL" id="CAE7029211.1"/>
    </source>
</evidence>
<keyword evidence="2" id="KW-0812">Transmembrane</keyword>
<keyword evidence="2" id="KW-1133">Transmembrane helix</keyword>
<gene>
    <name evidence="4" type="ORF">SNAT2548_LOCUS3495</name>
</gene>
<dbReference type="AlphaFoldDB" id="A0A812I8R6"/>
<dbReference type="PANTHER" id="PTHR34720:SF9">
    <property type="entry name" value="BLR4714 PROTEIN"/>
    <property type="match status" value="1"/>
</dbReference>
<evidence type="ECO:0000256" key="2">
    <source>
        <dbReference type="SAM" id="Phobius"/>
    </source>
</evidence>
<dbReference type="OrthoDB" id="5370059at2759"/>
<dbReference type="InterPro" id="IPR009091">
    <property type="entry name" value="RCC1/BLIP-II"/>
</dbReference>
<protein>
    <recommendedName>
        <fullName evidence="6">TIR domain-containing protein</fullName>
    </recommendedName>
</protein>
<sequence>MSRSKTWKKRTMLVVAFLHALQQVQAGTSTPLVISCTPQRFISIGGEGACAAVSTGAVVTGGDELNGGDSSSVARQLNSNVQTIYSTCGAFAAVKADGSVVTWGHALVGGDSSSVASQLNSNVQTIYSNPISGVQTICSTERAFAAVKADGSVVTWGDALYGGDSSSVAGQLSHGVETIYSTLIFEEMGYAAFAAVKADGSVVTWGHALVGGDSSSVASQLNSNVQTIYSTGGAFAAVKADGSVVTWGLSKAGGDSSSVASQLNSGVQTIYSTDRAFAAIKADGSVVTWGGALSVGDSSSVASLNSGVRTIYSTGGAFAAVKADGSVVTWGDALYGGDSSSVAGQLAHGVETISSTKFFFAAVLLDGGLVAWGRYPQGLEDLDVGPTITSTSTISSSTTTSTTFSSSTSCSSTSSTSSSSSTSMTSTAGSQELSGSFLVDLPEANIEQLQAAAKAALLQTVVGIRDAAVEIAVQVEARRLQTSRRWRVDFTIVLLVQKVESALTFISGISLNADFRSVLANELVRAGVDIASTNAMTVSAISATAQTTLASLPAEAIIGACVAGAVLLLCCAVIVIFNSLRCLRAERVAKLAEEQFREENPMYRWAMISARFDGGELDQKFRRVHMILKEKKCNILMVSVESGDDFGLLTMQYLNKIRETQGIILAVCTRNYGEKTASPYSSHEELVYAHDHKLQVMPLKVEDTYPPEPPCGPGHPYDKKRVAMGLIGMIFKSSVLFEDCTNKTAEAISESLEKRLRSNVRQDMAEKRARELADEQFREENPMYRWAMISARFDGGKLEQKFRRVHMILKEKKCNILMVSVESGDDFGLLTMQYLNKIRETQGIILAVCTRNYGEKTASPYSSHEELVYAHDHKLQVMPLKVEDTYPPEPPCGPNHMFDRVGIARGLIGMVLKPSLEPLDCMETGAERIADQLEKLLRRQGTSFSI</sequence>
<dbReference type="SUPFAM" id="SSF50985">
    <property type="entry name" value="RCC1/BLIP-II"/>
    <property type="match status" value="1"/>
</dbReference>
<keyword evidence="5" id="KW-1185">Reference proteome</keyword>
<comment type="caution">
    <text evidence="4">The sequence shown here is derived from an EMBL/GenBank/DDBJ whole genome shotgun (WGS) entry which is preliminary data.</text>
</comment>
<feature type="region of interest" description="Disordered" evidence="1">
    <location>
        <begin position="390"/>
        <end position="427"/>
    </location>
</feature>
<evidence type="ECO:0000313" key="5">
    <source>
        <dbReference type="Proteomes" id="UP000604046"/>
    </source>
</evidence>
<name>A0A812I8R6_9DINO</name>
<reference evidence="4" key="1">
    <citation type="submission" date="2021-02" db="EMBL/GenBank/DDBJ databases">
        <authorList>
            <person name="Dougan E. K."/>
            <person name="Rhodes N."/>
            <person name="Thang M."/>
            <person name="Chan C."/>
        </authorList>
    </citation>
    <scope>NUCLEOTIDE SEQUENCE</scope>
</reference>
<dbReference type="Proteomes" id="UP000604046">
    <property type="component" value="Unassembled WGS sequence"/>
</dbReference>